<accession>A0ACC1T437</accession>
<proteinExistence type="predicted"/>
<sequence>MVVWPIRFPAKTASALAQNPNRFRMTGEWYGSIAPRVTEIVPHANTMSSVAVPQARKNTSRISAGARRDPGPVPSDRFKISAEGKPPIDPNRLSQPVICSESPTLNIELELGTLSTCSATMSSHTFILGSCYTAVLQAKDKW</sequence>
<gene>
    <name evidence="1" type="ORF">NM688_g4092</name>
</gene>
<dbReference type="Proteomes" id="UP001148662">
    <property type="component" value="Unassembled WGS sequence"/>
</dbReference>
<reference evidence="1" key="1">
    <citation type="submission" date="2022-07" db="EMBL/GenBank/DDBJ databases">
        <title>Genome Sequence of Phlebia brevispora.</title>
        <authorList>
            <person name="Buettner E."/>
        </authorList>
    </citation>
    <scope>NUCLEOTIDE SEQUENCE</scope>
    <source>
        <strain evidence="1">MPL23</strain>
    </source>
</reference>
<evidence type="ECO:0000313" key="2">
    <source>
        <dbReference type="Proteomes" id="UP001148662"/>
    </source>
</evidence>
<organism evidence="1 2">
    <name type="scientific">Phlebia brevispora</name>
    <dbReference type="NCBI Taxonomy" id="194682"/>
    <lineage>
        <taxon>Eukaryota</taxon>
        <taxon>Fungi</taxon>
        <taxon>Dikarya</taxon>
        <taxon>Basidiomycota</taxon>
        <taxon>Agaricomycotina</taxon>
        <taxon>Agaricomycetes</taxon>
        <taxon>Polyporales</taxon>
        <taxon>Meruliaceae</taxon>
        <taxon>Phlebia</taxon>
    </lineage>
</organism>
<dbReference type="EMBL" id="JANHOG010000647">
    <property type="protein sequence ID" value="KAJ3552553.1"/>
    <property type="molecule type" value="Genomic_DNA"/>
</dbReference>
<comment type="caution">
    <text evidence="1">The sequence shown here is derived from an EMBL/GenBank/DDBJ whole genome shotgun (WGS) entry which is preliminary data.</text>
</comment>
<name>A0ACC1T437_9APHY</name>
<evidence type="ECO:0000313" key="1">
    <source>
        <dbReference type="EMBL" id="KAJ3552553.1"/>
    </source>
</evidence>
<protein>
    <submittedName>
        <fullName evidence="1">Uncharacterized protein</fullName>
    </submittedName>
</protein>
<keyword evidence="2" id="KW-1185">Reference proteome</keyword>